<proteinExistence type="predicted"/>
<feature type="region of interest" description="Disordered" evidence="1">
    <location>
        <begin position="1"/>
        <end position="33"/>
    </location>
</feature>
<keyword evidence="3" id="KW-1185">Reference proteome</keyword>
<evidence type="ECO:0000256" key="1">
    <source>
        <dbReference type="SAM" id="MobiDB-lite"/>
    </source>
</evidence>
<dbReference type="AlphaFoldDB" id="A0A2H3JE31"/>
<dbReference type="Proteomes" id="UP000218811">
    <property type="component" value="Unassembled WGS sequence"/>
</dbReference>
<evidence type="ECO:0000313" key="3">
    <source>
        <dbReference type="Proteomes" id="UP000218811"/>
    </source>
</evidence>
<dbReference type="EMBL" id="KB467831">
    <property type="protein sequence ID" value="PCH34227.1"/>
    <property type="molecule type" value="Genomic_DNA"/>
</dbReference>
<reference evidence="2 3" key="1">
    <citation type="journal article" date="2012" name="Science">
        <title>The Paleozoic origin of enzymatic lignin decomposition reconstructed from 31 fungal genomes.</title>
        <authorList>
            <person name="Floudas D."/>
            <person name="Binder M."/>
            <person name="Riley R."/>
            <person name="Barry K."/>
            <person name="Blanchette R.A."/>
            <person name="Henrissat B."/>
            <person name="Martinez A.T."/>
            <person name="Otillar R."/>
            <person name="Spatafora J.W."/>
            <person name="Yadav J.S."/>
            <person name="Aerts A."/>
            <person name="Benoit I."/>
            <person name="Boyd A."/>
            <person name="Carlson A."/>
            <person name="Copeland A."/>
            <person name="Coutinho P.M."/>
            <person name="de Vries R.P."/>
            <person name="Ferreira P."/>
            <person name="Findley K."/>
            <person name="Foster B."/>
            <person name="Gaskell J."/>
            <person name="Glotzer D."/>
            <person name="Gorecki P."/>
            <person name="Heitman J."/>
            <person name="Hesse C."/>
            <person name="Hori C."/>
            <person name="Igarashi K."/>
            <person name="Jurgens J.A."/>
            <person name="Kallen N."/>
            <person name="Kersten P."/>
            <person name="Kohler A."/>
            <person name="Kuees U."/>
            <person name="Kumar T.K.A."/>
            <person name="Kuo A."/>
            <person name="LaButti K."/>
            <person name="Larrondo L.F."/>
            <person name="Lindquist E."/>
            <person name="Ling A."/>
            <person name="Lombard V."/>
            <person name="Lucas S."/>
            <person name="Lundell T."/>
            <person name="Martin R."/>
            <person name="McLaughlin D.J."/>
            <person name="Morgenstern I."/>
            <person name="Morin E."/>
            <person name="Murat C."/>
            <person name="Nagy L.G."/>
            <person name="Nolan M."/>
            <person name="Ohm R.A."/>
            <person name="Patyshakuliyeva A."/>
            <person name="Rokas A."/>
            <person name="Ruiz-Duenas F.J."/>
            <person name="Sabat G."/>
            <person name="Salamov A."/>
            <person name="Samejima M."/>
            <person name="Schmutz J."/>
            <person name="Slot J.C."/>
            <person name="St John F."/>
            <person name="Stenlid J."/>
            <person name="Sun H."/>
            <person name="Sun S."/>
            <person name="Syed K."/>
            <person name="Tsang A."/>
            <person name="Wiebenga A."/>
            <person name="Young D."/>
            <person name="Pisabarro A."/>
            <person name="Eastwood D.C."/>
            <person name="Martin F."/>
            <person name="Cullen D."/>
            <person name="Grigoriev I.V."/>
            <person name="Hibbett D.S."/>
        </authorList>
    </citation>
    <scope>NUCLEOTIDE SEQUENCE [LARGE SCALE GENOMIC DNA]</scope>
    <source>
        <strain evidence="2 3">MD-104</strain>
    </source>
</reference>
<name>A0A2H3JE31_WOLCO</name>
<gene>
    <name evidence="2" type="ORF">WOLCODRAFT_135576</name>
</gene>
<accession>A0A2H3JE31</accession>
<organism evidence="2 3">
    <name type="scientific">Wolfiporia cocos (strain MD-104)</name>
    <name type="common">Brown rot fungus</name>
    <dbReference type="NCBI Taxonomy" id="742152"/>
    <lineage>
        <taxon>Eukaryota</taxon>
        <taxon>Fungi</taxon>
        <taxon>Dikarya</taxon>
        <taxon>Basidiomycota</taxon>
        <taxon>Agaricomycotina</taxon>
        <taxon>Agaricomycetes</taxon>
        <taxon>Polyporales</taxon>
        <taxon>Phaeolaceae</taxon>
        <taxon>Wolfiporia</taxon>
    </lineage>
</organism>
<sequence length="64" mass="6951">MGHGSRTHKPESRTVSTVSSSHRARQNSADLARLRAGIQPRCVILGRTDTATAERSQDGQSFDT</sequence>
<protein>
    <submittedName>
        <fullName evidence="2">Uncharacterized protein</fullName>
    </submittedName>
</protein>
<evidence type="ECO:0000313" key="2">
    <source>
        <dbReference type="EMBL" id="PCH34227.1"/>
    </source>
</evidence>